<dbReference type="SUPFAM" id="SSF55486">
    <property type="entry name" value="Metalloproteases ('zincins'), catalytic domain"/>
    <property type="match status" value="1"/>
</dbReference>
<reference evidence="2" key="1">
    <citation type="journal article" date="2023" name="Mol. Phylogenet. Evol.">
        <title>Genome-scale phylogeny and comparative genomics of the fungal order Sordariales.</title>
        <authorList>
            <person name="Hensen N."/>
            <person name="Bonometti L."/>
            <person name="Westerberg I."/>
            <person name="Brannstrom I.O."/>
            <person name="Guillou S."/>
            <person name="Cros-Aarteil S."/>
            <person name="Calhoun S."/>
            <person name="Haridas S."/>
            <person name="Kuo A."/>
            <person name="Mondo S."/>
            <person name="Pangilinan J."/>
            <person name="Riley R."/>
            <person name="LaButti K."/>
            <person name="Andreopoulos B."/>
            <person name="Lipzen A."/>
            <person name="Chen C."/>
            <person name="Yan M."/>
            <person name="Daum C."/>
            <person name="Ng V."/>
            <person name="Clum A."/>
            <person name="Steindorff A."/>
            <person name="Ohm R.A."/>
            <person name="Martin F."/>
            <person name="Silar P."/>
            <person name="Natvig D.O."/>
            <person name="Lalanne C."/>
            <person name="Gautier V."/>
            <person name="Ament-Velasquez S.L."/>
            <person name="Kruys A."/>
            <person name="Hutchinson M.I."/>
            <person name="Powell A.J."/>
            <person name="Barry K."/>
            <person name="Miller A.N."/>
            <person name="Grigoriev I.V."/>
            <person name="Debuchy R."/>
            <person name="Gladieux P."/>
            <person name="Hiltunen Thoren M."/>
            <person name="Johannesson H."/>
        </authorList>
    </citation>
    <scope>NUCLEOTIDE SEQUENCE</scope>
    <source>
        <strain evidence="2">CBS 141.50</strain>
    </source>
</reference>
<dbReference type="Gene3D" id="3.40.390.10">
    <property type="entry name" value="Collagenase (Catalytic Domain)"/>
    <property type="match status" value="1"/>
</dbReference>
<name>A0AAN6V420_9PEZI</name>
<dbReference type="GO" id="GO:0008237">
    <property type="term" value="F:metallopeptidase activity"/>
    <property type="evidence" value="ECO:0007669"/>
    <property type="project" value="InterPro"/>
</dbReference>
<comment type="caution">
    <text evidence="2">The sequence shown here is derived from an EMBL/GenBank/DDBJ whole genome shotgun (WGS) entry which is preliminary data.</text>
</comment>
<proteinExistence type="predicted"/>
<dbReference type="AlphaFoldDB" id="A0AAN6V420"/>
<dbReference type="EMBL" id="MU853589">
    <property type="protein sequence ID" value="KAK4143161.1"/>
    <property type="molecule type" value="Genomic_DNA"/>
</dbReference>
<dbReference type="RefSeq" id="XP_062636532.1">
    <property type="nucleotide sequence ID" value="XM_062777391.1"/>
</dbReference>
<dbReference type="InterPro" id="IPR024079">
    <property type="entry name" value="MetalloPept_cat_dom_sf"/>
</dbReference>
<accession>A0AAN6V420</accession>
<protein>
    <submittedName>
        <fullName evidence="2">Uncharacterized protein</fullName>
    </submittedName>
</protein>
<feature type="signal peptide" evidence="1">
    <location>
        <begin position="1"/>
        <end position="22"/>
    </location>
</feature>
<feature type="chain" id="PRO_5042889159" evidence="1">
    <location>
        <begin position="23"/>
        <end position="371"/>
    </location>
</feature>
<reference evidence="2" key="2">
    <citation type="submission" date="2023-05" db="EMBL/GenBank/DDBJ databases">
        <authorList>
            <consortium name="Lawrence Berkeley National Laboratory"/>
            <person name="Steindorff A."/>
            <person name="Hensen N."/>
            <person name="Bonometti L."/>
            <person name="Westerberg I."/>
            <person name="Brannstrom I.O."/>
            <person name="Guillou S."/>
            <person name="Cros-Aarteil S."/>
            <person name="Calhoun S."/>
            <person name="Haridas S."/>
            <person name="Kuo A."/>
            <person name="Mondo S."/>
            <person name="Pangilinan J."/>
            <person name="Riley R."/>
            <person name="Labutti K."/>
            <person name="Andreopoulos B."/>
            <person name="Lipzen A."/>
            <person name="Chen C."/>
            <person name="Yanf M."/>
            <person name="Daum C."/>
            <person name="Ng V."/>
            <person name="Clum A."/>
            <person name="Ohm R."/>
            <person name="Martin F."/>
            <person name="Silar P."/>
            <person name="Natvig D."/>
            <person name="Lalanne C."/>
            <person name="Gautier V."/>
            <person name="Ament-Velasquez S.L."/>
            <person name="Kruys A."/>
            <person name="Hutchinson M.I."/>
            <person name="Powell A.J."/>
            <person name="Barry K."/>
            <person name="Miller A.N."/>
            <person name="Grigoriev I.V."/>
            <person name="Debuchy R."/>
            <person name="Gladieux P."/>
            <person name="Thoren M.H."/>
            <person name="Johannesson H."/>
        </authorList>
    </citation>
    <scope>NUCLEOTIDE SEQUENCE</scope>
    <source>
        <strain evidence="2">CBS 141.50</strain>
    </source>
</reference>
<keyword evidence="3" id="KW-1185">Reference proteome</keyword>
<evidence type="ECO:0000313" key="3">
    <source>
        <dbReference type="Proteomes" id="UP001302676"/>
    </source>
</evidence>
<dbReference type="Proteomes" id="UP001302676">
    <property type="component" value="Unassembled WGS sequence"/>
</dbReference>
<evidence type="ECO:0000313" key="2">
    <source>
        <dbReference type="EMBL" id="KAK4143161.1"/>
    </source>
</evidence>
<gene>
    <name evidence="2" type="ORF">C8A04DRAFT_12596</name>
</gene>
<organism evidence="2 3">
    <name type="scientific">Dichotomopilus funicola</name>
    <dbReference type="NCBI Taxonomy" id="1934379"/>
    <lineage>
        <taxon>Eukaryota</taxon>
        <taxon>Fungi</taxon>
        <taxon>Dikarya</taxon>
        <taxon>Ascomycota</taxon>
        <taxon>Pezizomycotina</taxon>
        <taxon>Sordariomycetes</taxon>
        <taxon>Sordariomycetidae</taxon>
        <taxon>Sordariales</taxon>
        <taxon>Chaetomiaceae</taxon>
        <taxon>Dichotomopilus</taxon>
    </lineage>
</organism>
<keyword evidence="1" id="KW-0732">Signal</keyword>
<evidence type="ECO:0000256" key="1">
    <source>
        <dbReference type="SAM" id="SignalP"/>
    </source>
</evidence>
<dbReference type="GeneID" id="87814004"/>
<sequence length="371" mass="40629">MKVSFACLVGAALNAGFALASGRSWQPAKPATAAVGKRSYVINTDRTEGDRMPWPNRKIRYCYENDEAQDALETILRAGLDIWRNVGLGSEFTMVQIDRDECREKRWDTLMIYWSGDNGGMATFAGLPREDSPYRETKNPEARARMILTTSTSMGMLDQQKNFAHEIGHAWGLYHEHQNPAFWSKPSIVNGRGGTVFGPENDGNWRCENLKDYEVKVHRGLIVQNPGKPAGDRVTGDLLCKDQVYASNSDFSAGDYLPMPKDVGSADTEGMDGESVDWGSIMIYPSGAGGRGDASPGNDQRLPILLDHNGDPIKISEGPTQRDIAAMHKLYGRSKSAVTKDLLQKAGGKVTEGFKKIYPKSQGNSGGSACL</sequence>